<keyword evidence="2" id="KW-1185">Reference proteome</keyword>
<evidence type="ECO:0000313" key="2">
    <source>
        <dbReference type="Proteomes" id="UP000829720"/>
    </source>
</evidence>
<dbReference type="EMBL" id="JAERUA010000009">
    <property type="protein sequence ID" value="KAI1895433.1"/>
    <property type="molecule type" value="Genomic_DNA"/>
</dbReference>
<accession>A0A8T3DE27</accession>
<evidence type="ECO:0000313" key="1">
    <source>
        <dbReference type="EMBL" id="KAI1895433.1"/>
    </source>
</evidence>
<proteinExistence type="predicted"/>
<organism evidence="1 2">
    <name type="scientific">Albula goreensis</name>
    <dbReference type="NCBI Taxonomy" id="1534307"/>
    <lineage>
        <taxon>Eukaryota</taxon>
        <taxon>Metazoa</taxon>
        <taxon>Chordata</taxon>
        <taxon>Craniata</taxon>
        <taxon>Vertebrata</taxon>
        <taxon>Euteleostomi</taxon>
        <taxon>Actinopterygii</taxon>
        <taxon>Neopterygii</taxon>
        <taxon>Teleostei</taxon>
        <taxon>Albuliformes</taxon>
        <taxon>Albulidae</taxon>
        <taxon>Albula</taxon>
    </lineage>
</organism>
<dbReference type="Proteomes" id="UP000829720">
    <property type="component" value="Unassembled WGS sequence"/>
</dbReference>
<protein>
    <submittedName>
        <fullName evidence="1">Uncharacterized protein</fullName>
    </submittedName>
</protein>
<reference evidence="1" key="1">
    <citation type="submission" date="2021-01" db="EMBL/GenBank/DDBJ databases">
        <authorList>
            <person name="Zahm M."/>
            <person name="Roques C."/>
            <person name="Cabau C."/>
            <person name="Klopp C."/>
            <person name="Donnadieu C."/>
            <person name="Jouanno E."/>
            <person name="Lampietro C."/>
            <person name="Louis A."/>
            <person name="Herpin A."/>
            <person name="Echchiki A."/>
            <person name="Berthelot C."/>
            <person name="Parey E."/>
            <person name="Roest-Crollius H."/>
            <person name="Braasch I."/>
            <person name="Postlethwait J."/>
            <person name="Bobe J."/>
            <person name="Montfort J."/>
            <person name="Bouchez O."/>
            <person name="Begum T."/>
            <person name="Mejri S."/>
            <person name="Adams A."/>
            <person name="Chen W.-J."/>
            <person name="Guiguen Y."/>
        </authorList>
    </citation>
    <scope>NUCLEOTIDE SEQUENCE</scope>
    <source>
        <tissue evidence="1">Blood</tissue>
    </source>
</reference>
<dbReference type="OrthoDB" id="10479851at2759"/>
<dbReference type="AlphaFoldDB" id="A0A8T3DE27"/>
<name>A0A8T3DE27_9TELE</name>
<comment type="caution">
    <text evidence="1">The sequence shown here is derived from an EMBL/GenBank/DDBJ whole genome shotgun (WGS) entry which is preliminary data.</text>
</comment>
<gene>
    <name evidence="1" type="ORF">AGOR_G00106230</name>
</gene>
<sequence length="205" mass="22106">MPFCSLVDMCPSKGSLLSSMPISSSFSKIVWCFAVSSNCVFTMLQPSALLSPTRTIFIPSISNSVFSSGSTLIIMVFLADFDFLSSPAPTDLITVSLLIVSVSDLWSSQSLSVLQMSPWSSEASEAELSALLESLSAPALALGAWKALRLVQVRMCSISSFSQLKTKPQSSHVKVRPKRGLSFMLELLPEGFFRRSQGCSALSAM</sequence>